<dbReference type="InterPro" id="IPR025325">
    <property type="entry name" value="DUF4231"/>
</dbReference>
<keyword evidence="3" id="KW-1133">Transmembrane helix</keyword>
<keyword evidence="3" id="KW-0472">Membrane</keyword>
<feature type="transmembrane region" description="Helical" evidence="3">
    <location>
        <begin position="167"/>
        <end position="186"/>
    </location>
</feature>
<comment type="caution">
    <text evidence="4">The sequence shown here is derived from an EMBL/GenBank/DDBJ whole genome shotgun (WGS) entry which is preliminary data.</text>
</comment>
<dbReference type="EMBL" id="QKUF01000036">
    <property type="protein sequence ID" value="PZW21087.1"/>
    <property type="molecule type" value="Genomic_DNA"/>
</dbReference>
<sequence length="293" mass="34569">MAENPFSKKFLHDMRELHLAYRAKAISEEEFCQRVDELKQKEAALQQPLAQVLLQEKLQEAEKALIQEIQQEEARKRKELEAVEKEKRKEEYLRQIQIKLKERKEEEEKIKRINEIYRYRDDIDAYTDKLERNAQSWQSRYTWLQIFLLTFSAGTTALAGIEGVPRWIVAVTGLVATISGGLLTTFKVQDRIYASRKAIAAVKLECQKYDRRIEEYEGLDPDAAYIKLSRAITAIQGEQMLQEVELWKPRKEEKEEREDRDDKVKEDEENNAVNKKQIEREGSEMQNNQNEES</sequence>
<dbReference type="Proteomes" id="UP000248806">
    <property type="component" value="Unassembled WGS sequence"/>
</dbReference>
<evidence type="ECO:0000256" key="2">
    <source>
        <dbReference type="SAM" id="MobiDB-lite"/>
    </source>
</evidence>
<evidence type="ECO:0000313" key="4">
    <source>
        <dbReference type="EMBL" id="PZW21087.1"/>
    </source>
</evidence>
<dbReference type="RefSeq" id="WP_111325863.1">
    <property type="nucleotide sequence ID" value="NZ_BIFX01000002.1"/>
</dbReference>
<organism evidence="4 5">
    <name type="scientific">Thermosporothrix hazakensis</name>
    <dbReference type="NCBI Taxonomy" id="644383"/>
    <lineage>
        <taxon>Bacteria</taxon>
        <taxon>Bacillati</taxon>
        <taxon>Chloroflexota</taxon>
        <taxon>Ktedonobacteria</taxon>
        <taxon>Ktedonobacterales</taxon>
        <taxon>Thermosporotrichaceae</taxon>
        <taxon>Thermosporothrix</taxon>
    </lineage>
</organism>
<evidence type="ECO:0000256" key="3">
    <source>
        <dbReference type="SAM" id="Phobius"/>
    </source>
</evidence>
<dbReference type="AlphaFoldDB" id="A0A326TW44"/>
<feature type="compositionally biased region" description="Polar residues" evidence="2">
    <location>
        <begin position="284"/>
        <end position="293"/>
    </location>
</feature>
<gene>
    <name evidence="4" type="ORF">EI42_05623</name>
</gene>
<reference evidence="4 5" key="1">
    <citation type="submission" date="2018-06" db="EMBL/GenBank/DDBJ databases">
        <title>Genomic Encyclopedia of Archaeal and Bacterial Type Strains, Phase II (KMG-II): from individual species to whole genera.</title>
        <authorList>
            <person name="Goeker M."/>
        </authorList>
    </citation>
    <scope>NUCLEOTIDE SEQUENCE [LARGE SCALE GENOMIC DNA]</scope>
    <source>
        <strain evidence="4 5">ATCC BAA-1881</strain>
    </source>
</reference>
<keyword evidence="5" id="KW-1185">Reference proteome</keyword>
<proteinExistence type="predicted"/>
<accession>A0A326TW44</accession>
<keyword evidence="1" id="KW-0175">Coiled coil</keyword>
<protein>
    <submittedName>
        <fullName evidence="4">Uncharacterized protein DUF4231</fullName>
    </submittedName>
</protein>
<keyword evidence="3" id="KW-0812">Transmembrane</keyword>
<evidence type="ECO:0000256" key="1">
    <source>
        <dbReference type="SAM" id="Coils"/>
    </source>
</evidence>
<name>A0A326TW44_THEHA</name>
<dbReference type="NCBIfam" id="NF033634">
    <property type="entry name" value="SLATT_1"/>
    <property type="match status" value="1"/>
</dbReference>
<dbReference type="Pfam" id="PF14015">
    <property type="entry name" value="DUF4231"/>
    <property type="match status" value="1"/>
</dbReference>
<feature type="region of interest" description="Disordered" evidence="2">
    <location>
        <begin position="246"/>
        <end position="293"/>
    </location>
</feature>
<feature type="transmembrane region" description="Helical" evidence="3">
    <location>
        <begin position="141"/>
        <end position="161"/>
    </location>
</feature>
<feature type="coiled-coil region" evidence="1">
    <location>
        <begin position="51"/>
        <end position="116"/>
    </location>
</feature>
<evidence type="ECO:0000313" key="5">
    <source>
        <dbReference type="Proteomes" id="UP000248806"/>
    </source>
</evidence>